<evidence type="ECO:0000313" key="5">
    <source>
        <dbReference type="Proteomes" id="UP000010862"/>
    </source>
</evidence>
<proteinExistence type="predicted"/>
<evidence type="ECO:0000256" key="1">
    <source>
        <dbReference type="SAM" id="Phobius"/>
    </source>
</evidence>
<dbReference type="RefSeq" id="WP_004363133.1">
    <property type="nucleotide sequence ID" value="NC_019968.1"/>
</dbReference>
<evidence type="ECO:0000313" key="2">
    <source>
        <dbReference type="EMBL" id="AGB29664.1"/>
    </source>
</evidence>
<dbReference type="PATRIC" id="fig|908937.9.peg.2546"/>
<accession>F9D726</accession>
<protein>
    <submittedName>
        <fullName evidence="3">Tryptophan rich sensory protein TspO</fullName>
    </submittedName>
</protein>
<name>F9D726_PREDD</name>
<dbReference type="AlphaFoldDB" id="F9D726"/>
<organism evidence="3 4">
    <name type="scientific">Prevotella dentalis (strain ATCC 49559 / DSM 3688 / JCM 13448 / NCTC 12043 / ES 2772)</name>
    <name type="common">Mitsuokella dentalis</name>
    <dbReference type="NCBI Taxonomy" id="908937"/>
    <lineage>
        <taxon>Bacteria</taxon>
        <taxon>Pseudomonadati</taxon>
        <taxon>Bacteroidota</taxon>
        <taxon>Bacteroidia</taxon>
        <taxon>Bacteroidales</taxon>
        <taxon>Prevotellaceae</taxon>
        <taxon>Prevotella</taxon>
    </lineage>
</organism>
<dbReference type="EMBL" id="AFPW01000049">
    <property type="protein sequence ID" value="EGQ11812.1"/>
    <property type="molecule type" value="Genomic_DNA"/>
</dbReference>
<dbReference type="EMBL" id="CP003369">
    <property type="protein sequence ID" value="AGB29664.1"/>
    <property type="molecule type" value="Genomic_DNA"/>
</dbReference>
<dbReference type="Proteomes" id="UP000007820">
    <property type="component" value="Unassembled WGS sequence"/>
</dbReference>
<gene>
    <name evidence="3" type="primary">tspO</name>
    <name evidence="2" type="ordered locus">Prede_2414</name>
    <name evidence="3" type="ORF">HMPREF9136_2654</name>
</gene>
<dbReference type="KEGG" id="pdt:Prede_2414"/>
<dbReference type="HOGENOM" id="CLU_3156233_0_0_10"/>
<reference evidence="2" key="2">
    <citation type="submission" date="2012-02" db="EMBL/GenBank/DDBJ databases">
        <title>Complete sequence of chromosome 2 of Prevotella dentalis DSM 3688.</title>
        <authorList>
            <consortium name="US DOE Joint Genome Institute (JGI-PGF)"/>
            <person name="Lucas S."/>
            <person name="Copeland A."/>
            <person name="Lapidus A."/>
            <person name="Glavina del Rio T."/>
            <person name="Dalin E."/>
            <person name="Tice H."/>
            <person name="Bruce D."/>
            <person name="Goodwin L."/>
            <person name="Pitluck S."/>
            <person name="Peters L."/>
            <person name="Mikhailova N."/>
            <person name="Chertkov O."/>
            <person name="Kyrpides N."/>
            <person name="Mavromatis K."/>
            <person name="Ivanova N."/>
            <person name="Brettin T."/>
            <person name="Detter J.C."/>
            <person name="Han C."/>
            <person name="Larimer F."/>
            <person name="Land M."/>
            <person name="Hauser L."/>
            <person name="Markowitz V."/>
            <person name="Cheng J.-F."/>
            <person name="Hugenholtz P."/>
            <person name="Woyke T."/>
            <person name="Wu D."/>
            <person name="Gronow S."/>
            <person name="Wellnitz S."/>
            <person name="Brambilla E."/>
            <person name="Klenk H.-P."/>
            <person name="Eisen J.A."/>
        </authorList>
    </citation>
    <scope>NUCLEOTIDE SEQUENCE</scope>
    <source>
        <strain evidence="2">DSM 3688</strain>
    </source>
</reference>
<keyword evidence="5" id="KW-1185">Reference proteome</keyword>
<reference evidence="3 4" key="1">
    <citation type="submission" date="2011-04" db="EMBL/GenBank/DDBJ databases">
        <authorList>
            <person name="Muzny D."/>
            <person name="Qin X."/>
            <person name="Deng J."/>
            <person name="Jiang H."/>
            <person name="Liu Y."/>
            <person name="Qu J."/>
            <person name="Song X.-Z."/>
            <person name="Zhang L."/>
            <person name="Thornton R."/>
            <person name="Coyle M."/>
            <person name="Francisco L."/>
            <person name="Jackson L."/>
            <person name="Javaid M."/>
            <person name="Korchina V."/>
            <person name="Kovar C."/>
            <person name="Mata R."/>
            <person name="Mathew T."/>
            <person name="Ngo R."/>
            <person name="Nguyen L."/>
            <person name="Nguyen N."/>
            <person name="Okwuonu G."/>
            <person name="Ongeri F."/>
            <person name="Pham C."/>
            <person name="Simmons D."/>
            <person name="Wilczek-Boney K."/>
            <person name="Hale W."/>
            <person name="Jakkamsetti A."/>
            <person name="Pham P."/>
            <person name="Ruth R."/>
            <person name="San Lucas F."/>
            <person name="Warren J."/>
            <person name="Zhang J."/>
            <person name="Zhao Z."/>
            <person name="Zhou C."/>
            <person name="Zhu D."/>
            <person name="Lee S."/>
            <person name="Bess C."/>
            <person name="Blankenburg K."/>
            <person name="Forbes L."/>
            <person name="Fu Q."/>
            <person name="Gubbala S."/>
            <person name="Hirani K."/>
            <person name="Jayaseelan J.C."/>
            <person name="Lara F."/>
            <person name="Munidasa M."/>
            <person name="Palculict T."/>
            <person name="Patil S."/>
            <person name="Pu L.-L."/>
            <person name="Saada N."/>
            <person name="Tang L."/>
            <person name="Weissenberger G."/>
            <person name="Zhu Y."/>
            <person name="Hemphill L."/>
            <person name="Shang Y."/>
            <person name="Youmans B."/>
            <person name="Ayvaz T."/>
            <person name="Ross M."/>
            <person name="Santibanez J."/>
            <person name="Aqrawi P."/>
            <person name="Gross S."/>
            <person name="Joshi V."/>
            <person name="Fowler G."/>
            <person name="Nazareth L."/>
            <person name="Reid J."/>
            <person name="Worley K."/>
            <person name="Petrosino J."/>
            <person name="Highlander S."/>
            <person name="Gibbs R."/>
        </authorList>
    </citation>
    <scope>NUCLEOTIDE SEQUENCE [LARGE SCALE GENOMIC DNA]</scope>
    <source>
        <strain evidence="3 4">DSM 3688</strain>
    </source>
</reference>
<keyword evidence="1" id="KW-0812">Transmembrane</keyword>
<keyword evidence="1" id="KW-1133">Transmembrane helix</keyword>
<keyword evidence="1" id="KW-0472">Membrane</keyword>
<sequence length="48" mass="5826">MQVFLFVYILFRAIFQLIGWVIQGFLYVLWMLFGGIAYLVNYLMERKT</sequence>
<evidence type="ECO:0000313" key="4">
    <source>
        <dbReference type="Proteomes" id="UP000007820"/>
    </source>
</evidence>
<feature type="transmembrane region" description="Helical" evidence="1">
    <location>
        <begin position="25"/>
        <end position="44"/>
    </location>
</feature>
<dbReference type="Proteomes" id="UP000010862">
    <property type="component" value="Chromosome 2"/>
</dbReference>
<evidence type="ECO:0000313" key="3">
    <source>
        <dbReference type="EMBL" id="EGQ11812.1"/>
    </source>
</evidence>